<evidence type="ECO:0000313" key="4">
    <source>
        <dbReference type="Proteomes" id="UP000281677"/>
    </source>
</evidence>
<accession>A0A3M7IJ93</accession>
<feature type="compositionally biased region" description="Polar residues" evidence="1">
    <location>
        <begin position="123"/>
        <end position="132"/>
    </location>
</feature>
<gene>
    <name evidence="3" type="ORF">D0859_10338</name>
</gene>
<feature type="transmembrane region" description="Helical" evidence="2">
    <location>
        <begin position="90"/>
        <end position="110"/>
    </location>
</feature>
<sequence>MNAEPQNAQSPSSPEPTHQRASTLYQYHNAPEVAPAHGLEFDDAVYPVSDKFPVIREAPSYDMSNYKGKHAYAIDNRPPRIIFGMKVKTFLFVSLVMVLIIIGAAVGGAVGGKHMRENQSIDTTAQVEGTNETSSASASKTATTTASTFSAPTPTYTALSDCPQSNNTLYTSSYAGSGASGVDFTKYCNYANPLSQKGATTQAQVFVYAFNDCIDLCAGLNSNDGTASTNCSVAVYMPNDNRPYNCAVGHHAADTSIRSLGADKGTNVAFVSS</sequence>
<evidence type="ECO:0000256" key="1">
    <source>
        <dbReference type="SAM" id="MobiDB-lite"/>
    </source>
</evidence>
<feature type="region of interest" description="Disordered" evidence="1">
    <location>
        <begin position="123"/>
        <end position="149"/>
    </location>
</feature>
<comment type="caution">
    <text evidence="3">The sequence shown here is derived from an EMBL/GenBank/DDBJ whole genome shotgun (WGS) entry which is preliminary data.</text>
</comment>
<dbReference type="AlphaFoldDB" id="A0A3M7IJ93"/>
<feature type="region of interest" description="Disordered" evidence="1">
    <location>
        <begin position="1"/>
        <end position="21"/>
    </location>
</feature>
<keyword evidence="2" id="KW-0812">Transmembrane</keyword>
<dbReference type="Proteomes" id="UP000281677">
    <property type="component" value="Unassembled WGS sequence"/>
</dbReference>
<name>A0A3M7IJ93_HORWE</name>
<protein>
    <recommendedName>
        <fullName evidence="5">Apple domain-containing protein</fullName>
    </recommendedName>
</protein>
<keyword evidence="2" id="KW-0472">Membrane</keyword>
<dbReference type="EMBL" id="QWIT01000344">
    <property type="protein sequence ID" value="RMZ25607.1"/>
    <property type="molecule type" value="Genomic_DNA"/>
</dbReference>
<evidence type="ECO:0000313" key="3">
    <source>
        <dbReference type="EMBL" id="RMZ25607.1"/>
    </source>
</evidence>
<evidence type="ECO:0000256" key="2">
    <source>
        <dbReference type="SAM" id="Phobius"/>
    </source>
</evidence>
<dbReference type="OrthoDB" id="5358884at2759"/>
<dbReference type="VEuPathDB" id="FungiDB:BTJ68_14607"/>
<evidence type="ECO:0008006" key="5">
    <source>
        <dbReference type="Google" id="ProtNLM"/>
    </source>
</evidence>
<feature type="compositionally biased region" description="Low complexity" evidence="1">
    <location>
        <begin position="133"/>
        <end position="149"/>
    </location>
</feature>
<reference evidence="3 4" key="1">
    <citation type="journal article" date="2018" name="BMC Genomics">
        <title>Genomic evidence for intraspecific hybridization in a clonal and extremely halotolerant yeast.</title>
        <authorList>
            <person name="Gostincar C."/>
            <person name="Stajich J.E."/>
            <person name="Zupancic J."/>
            <person name="Zalar P."/>
            <person name="Gunde-Cimerman N."/>
        </authorList>
    </citation>
    <scope>NUCLEOTIDE SEQUENCE [LARGE SCALE GENOMIC DNA]</scope>
    <source>
        <strain evidence="3 4">EXF-120</strain>
    </source>
</reference>
<keyword evidence="2" id="KW-1133">Transmembrane helix</keyword>
<organism evidence="3 4">
    <name type="scientific">Hortaea werneckii</name>
    <name type="common">Black yeast</name>
    <name type="synonym">Cladosporium werneckii</name>
    <dbReference type="NCBI Taxonomy" id="91943"/>
    <lineage>
        <taxon>Eukaryota</taxon>
        <taxon>Fungi</taxon>
        <taxon>Dikarya</taxon>
        <taxon>Ascomycota</taxon>
        <taxon>Pezizomycotina</taxon>
        <taxon>Dothideomycetes</taxon>
        <taxon>Dothideomycetidae</taxon>
        <taxon>Mycosphaerellales</taxon>
        <taxon>Teratosphaeriaceae</taxon>
        <taxon>Hortaea</taxon>
    </lineage>
</organism>
<proteinExistence type="predicted"/>